<evidence type="ECO:0000313" key="3">
    <source>
        <dbReference type="Proteomes" id="UP001321473"/>
    </source>
</evidence>
<gene>
    <name evidence="2" type="ORF">V5799_022120</name>
</gene>
<dbReference type="GO" id="GO:0005737">
    <property type="term" value="C:cytoplasm"/>
    <property type="evidence" value="ECO:0007669"/>
    <property type="project" value="TreeGrafter"/>
</dbReference>
<dbReference type="Proteomes" id="UP001321473">
    <property type="component" value="Unassembled WGS sequence"/>
</dbReference>
<sequence length="114" mass="13004">MRRLKEAVRAWPQHKQRVQLTVSLQGIRIRDEKTGARLFHHPVQHISFISQDTSNTLATACIYVAQDESYRYITIKTDKAATEPDAALAVFLQVVLDMKDRAARIAPQAWMQAT</sequence>
<dbReference type="Pfam" id="PF00640">
    <property type="entry name" value="PID"/>
    <property type="match status" value="1"/>
</dbReference>
<dbReference type="InterPro" id="IPR011993">
    <property type="entry name" value="PH-like_dom_sf"/>
</dbReference>
<keyword evidence="3" id="KW-1185">Reference proteome</keyword>
<dbReference type="PANTHER" id="PTHR47695">
    <property type="entry name" value="PID DOMAIN-CONTAINING PROTEIN"/>
    <property type="match status" value="1"/>
</dbReference>
<evidence type="ECO:0000313" key="2">
    <source>
        <dbReference type="EMBL" id="KAK8788104.1"/>
    </source>
</evidence>
<dbReference type="Gene3D" id="2.30.29.30">
    <property type="entry name" value="Pleckstrin-homology domain (PH domain)/Phosphotyrosine-binding domain (PTB)"/>
    <property type="match status" value="1"/>
</dbReference>
<accession>A0AAQ4FLC7</accession>
<organism evidence="2 3">
    <name type="scientific">Amblyomma americanum</name>
    <name type="common">Lone star tick</name>
    <dbReference type="NCBI Taxonomy" id="6943"/>
    <lineage>
        <taxon>Eukaryota</taxon>
        <taxon>Metazoa</taxon>
        <taxon>Ecdysozoa</taxon>
        <taxon>Arthropoda</taxon>
        <taxon>Chelicerata</taxon>
        <taxon>Arachnida</taxon>
        <taxon>Acari</taxon>
        <taxon>Parasitiformes</taxon>
        <taxon>Ixodida</taxon>
        <taxon>Ixodoidea</taxon>
        <taxon>Ixodidae</taxon>
        <taxon>Amblyomminae</taxon>
        <taxon>Amblyomma</taxon>
    </lineage>
</organism>
<feature type="domain" description="PID" evidence="1">
    <location>
        <begin position="14"/>
        <end position="109"/>
    </location>
</feature>
<dbReference type="AlphaFoldDB" id="A0AAQ4FLC7"/>
<dbReference type="PANTHER" id="PTHR47695:SF3">
    <property type="entry name" value="PID DOMAIN-CONTAINING PROTEIN"/>
    <property type="match status" value="1"/>
</dbReference>
<dbReference type="SUPFAM" id="SSF50729">
    <property type="entry name" value="PH domain-like"/>
    <property type="match status" value="1"/>
</dbReference>
<dbReference type="InterPro" id="IPR006020">
    <property type="entry name" value="PTB/PI_dom"/>
</dbReference>
<proteinExistence type="predicted"/>
<protein>
    <recommendedName>
        <fullName evidence="1">PID domain-containing protein</fullName>
    </recommendedName>
</protein>
<evidence type="ECO:0000259" key="1">
    <source>
        <dbReference type="PROSITE" id="PS01179"/>
    </source>
</evidence>
<dbReference type="PROSITE" id="PS01179">
    <property type="entry name" value="PID"/>
    <property type="match status" value="1"/>
</dbReference>
<dbReference type="EMBL" id="JARKHS020001145">
    <property type="protein sequence ID" value="KAK8788104.1"/>
    <property type="molecule type" value="Genomic_DNA"/>
</dbReference>
<name>A0AAQ4FLC7_AMBAM</name>
<reference evidence="2 3" key="1">
    <citation type="journal article" date="2023" name="Arcadia Sci">
        <title>De novo assembly of a long-read Amblyomma americanum tick genome.</title>
        <authorList>
            <person name="Chou S."/>
            <person name="Poskanzer K.E."/>
            <person name="Rollins M."/>
            <person name="Thuy-Boun P.S."/>
        </authorList>
    </citation>
    <scope>NUCLEOTIDE SEQUENCE [LARGE SCALE GENOMIC DNA]</scope>
    <source>
        <strain evidence="2">F_SG_1</strain>
        <tissue evidence="2">Salivary glands</tissue>
    </source>
</reference>
<comment type="caution">
    <text evidence="2">The sequence shown here is derived from an EMBL/GenBank/DDBJ whole genome shotgun (WGS) entry which is preliminary data.</text>
</comment>